<dbReference type="AlphaFoldDB" id="A0A0A0KG13"/>
<name>A0A0A0KG13_CUCSA</name>
<feature type="region of interest" description="Disordered" evidence="1">
    <location>
        <begin position="68"/>
        <end position="102"/>
    </location>
</feature>
<accession>A0A0A0KG13</accession>
<reference evidence="2 3" key="4">
    <citation type="journal article" date="2011" name="BMC Genomics">
        <title>RNA-Seq improves annotation of protein-coding genes in the cucumber genome.</title>
        <authorList>
            <person name="Li Z."/>
            <person name="Zhang Z."/>
            <person name="Yan P."/>
            <person name="Huang S."/>
            <person name="Fei Z."/>
            <person name="Lin K."/>
        </authorList>
    </citation>
    <scope>NUCLEOTIDE SEQUENCE [LARGE SCALE GENOMIC DNA]</scope>
    <source>
        <strain evidence="3">cv. 9930</strain>
    </source>
</reference>
<dbReference type="Gramene" id="KGN46686">
    <property type="protein sequence ID" value="KGN46686"/>
    <property type="gene ID" value="Csa_6G124010"/>
</dbReference>
<dbReference type="Proteomes" id="UP000029981">
    <property type="component" value="Chromosome 6"/>
</dbReference>
<feature type="compositionally biased region" description="Basic residues" evidence="1">
    <location>
        <begin position="68"/>
        <end position="85"/>
    </location>
</feature>
<organism evidence="2 3">
    <name type="scientific">Cucumis sativus</name>
    <name type="common">Cucumber</name>
    <dbReference type="NCBI Taxonomy" id="3659"/>
    <lineage>
        <taxon>Eukaryota</taxon>
        <taxon>Viridiplantae</taxon>
        <taxon>Streptophyta</taxon>
        <taxon>Embryophyta</taxon>
        <taxon>Tracheophyta</taxon>
        <taxon>Spermatophyta</taxon>
        <taxon>Magnoliopsida</taxon>
        <taxon>eudicotyledons</taxon>
        <taxon>Gunneridae</taxon>
        <taxon>Pentapetalae</taxon>
        <taxon>rosids</taxon>
        <taxon>fabids</taxon>
        <taxon>Cucurbitales</taxon>
        <taxon>Cucurbitaceae</taxon>
        <taxon>Benincaseae</taxon>
        <taxon>Cucumis</taxon>
    </lineage>
</organism>
<reference evidence="2 3" key="2">
    <citation type="journal article" date="2009" name="PLoS ONE">
        <title>An integrated genetic and cytogenetic map of the cucumber genome.</title>
        <authorList>
            <person name="Ren Y."/>
            <person name="Zhang Z."/>
            <person name="Liu J."/>
            <person name="Staub J.E."/>
            <person name="Han Y."/>
            <person name="Cheng Z."/>
            <person name="Li X."/>
            <person name="Lu J."/>
            <person name="Miao H."/>
            <person name="Kang H."/>
            <person name="Xie B."/>
            <person name="Gu X."/>
            <person name="Wang X."/>
            <person name="Du Y."/>
            <person name="Jin W."/>
            <person name="Huang S."/>
        </authorList>
    </citation>
    <scope>NUCLEOTIDE SEQUENCE [LARGE SCALE GENOMIC DNA]</scope>
    <source>
        <strain evidence="3">cv. 9930</strain>
    </source>
</reference>
<dbReference type="EMBL" id="CM002927">
    <property type="protein sequence ID" value="KGN46686.1"/>
    <property type="molecule type" value="Genomic_DNA"/>
</dbReference>
<evidence type="ECO:0000256" key="1">
    <source>
        <dbReference type="SAM" id="MobiDB-lite"/>
    </source>
</evidence>
<proteinExistence type="predicted"/>
<sequence>MLILQNSSSDHYTTSTKSPSFSTPSAIRLQEQGKRKMMEKAEVENMGKKIICREKAEESEKIYRNKRLCNKKRKRRRKNRRNSQARKKDIELSMESTSSPNVDFTKLATRTPARSAKEIWALRRRSEERE</sequence>
<feature type="region of interest" description="Disordered" evidence="1">
    <location>
        <begin position="1"/>
        <end position="34"/>
    </location>
</feature>
<reference evidence="2 3" key="3">
    <citation type="journal article" date="2010" name="BMC Genomics">
        <title>Transcriptome sequencing and comparative analysis of cucumber flowers with different sex types.</title>
        <authorList>
            <person name="Guo S."/>
            <person name="Zheng Y."/>
            <person name="Joung J.G."/>
            <person name="Liu S."/>
            <person name="Zhang Z."/>
            <person name="Crasta O.R."/>
            <person name="Sobral B.W."/>
            <person name="Xu Y."/>
            <person name="Huang S."/>
            <person name="Fei Z."/>
        </authorList>
    </citation>
    <scope>NUCLEOTIDE SEQUENCE [LARGE SCALE GENOMIC DNA]</scope>
    <source>
        <strain evidence="3">cv. 9930</strain>
    </source>
</reference>
<reference evidence="2 3" key="1">
    <citation type="journal article" date="2009" name="Nat. Genet.">
        <title>The genome of the cucumber, Cucumis sativus L.</title>
        <authorList>
            <person name="Huang S."/>
            <person name="Li R."/>
            <person name="Zhang Z."/>
            <person name="Li L."/>
            <person name="Gu X."/>
            <person name="Fan W."/>
            <person name="Lucas W.J."/>
            <person name="Wang X."/>
            <person name="Xie B."/>
            <person name="Ni P."/>
            <person name="Ren Y."/>
            <person name="Zhu H."/>
            <person name="Li J."/>
            <person name="Lin K."/>
            <person name="Jin W."/>
            <person name="Fei Z."/>
            <person name="Li G."/>
            <person name="Staub J."/>
            <person name="Kilian A."/>
            <person name="van der Vossen E.A."/>
            <person name="Wu Y."/>
            <person name="Guo J."/>
            <person name="He J."/>
            <person name="Jia Z."/>
            <person name="Ren Y."/>
            <person name="Tian G."/>
            <person name="Lu Y."/>
            <person name="Ruan J."/>
            <person name="Qian W."/>
            <person name="Wang M."/>
            <person name="Huang Q."/>
            <person name="Li B."/>
            <person name="Xuan Z."/>
            <person name="Cao J."/>
            <person name="Asan"/>
            <person name="Wu Z."/>
            <person name="Zhang J."/>
            <person name="Cai Q."/>
            <person name="Bai Y."/>
            <person name="Zhao B."/>
            <person name="Han Y."/>
            <person name="Li Y."/>
            <person name="Li X."/>
            <person name="Wang S."/>
            <person name="Shi Q."/>
            <person name="Liu S."/>
            <person name="Cho W.K."/>
            <person name="Kim J.Y."/>
            <person name="Xu Y."/>
            <person name="Heller-Uszynska K."/>
            <person name="Miao H."/>
            <person name="Cheng Z."/>
            <person name="Zhang S."/>
            <person name="Wu J."/>
            <person name="Yang Y."/>
            <person name="Kang H."/>
            <person name="Li M."/>
            <person name="Liang H."/>
            <person name="Ren X."/>
            <person name="Shi Z."/>
            <person name="Wen M."/>
            <person name="Jian M."/>
            <person name="Yang H."/>
            <person name="Zhang G."/>
            <person name="Yang Z."/>
            <person name="Chen R."/>
            <person name="Liu S."/>
            <person name="Li J."/>
            <person name="Ma L."/>
            <person name="Liu H."/>
            <person name="Zhou Y."/>
            <person name="Zhao J."/>
            <person name="Fang X."/>
            <person name="Li G."/>
            <person name="Fang L."/>
            <person name="Li Y."/>
            <person name="Liu D."/>
            <person name="Zheng H."/>
            <person name="Zhang Y."/>
            <person name="Qin N."/>
            <person name="Li Z."/>
            <person name="Yang G."/>
            <person name="Yang S."/>
            <person name="Bolund L."/>
            <person name="Kristiansen K."/>
            <person name="Zheng H."/>
            <person name="Li S."/>
            <person name="Zhang X."/>
            <person name="Yang H."/>
            <person name="Wang J."/>
            <person name="Sun R."/>
            <person name="Zhang B."/>
            <person name="Jiang S."/>
            <person name="Wang J."/>
            <person name="Du Y."/>
            <person name="Li S."/>
        </authorList>
    </citation>
    <scope>NUCLEOTIDE SEQUENCE [LARGE SCALE GENOMIC DNA]</scope>
    <source>
        <strain evidence="3">cv. 9930</strain>
    </source>
</reference>
<evidence type="ECO:0000313" key="2">
    <source>
        <dbReference type="EMBL" id="KGN46686.1"/>
    </source>
</evidence>
<evidence type="ECO:0000313" key="3">
    <source>
        <dbReference type="Proteomes" id="UP000029981"/>
    </source>
</evidence>
<gene>
    <name evidence="2" type="ORF">Csa_6G124010</name>
</gene>
<protein>
    <submittedName>
        <fullName evidence="2">Uncharacterized protein</fullName>
    </submittedName>
</protein>
<feature type="compositionally biased region" description="Polar residues" evidence="1">
    <location>
        <begin position="1"/>
        <end position="12"/>
    </location>
</feature>
<keyword evidence="3" id="KW-1185">Reference proteome</keyword>
<feature type="compositionally biased region" description="Low complexity" evidence="1">
    <location>
        <begin position="13"/>
        <end position="25"/>
    </location>
</feature>